<dbReference type="PROSITE" id="PS50126">
    <property type="entry name" value="S1"/>
    <property type="match status" value="1"/>
</dbReference>
<dbReference type="CDD" id="cd11363">
    <property type="entry name" value="RNase_PH_PNPase_1"/>
    <property type="match status" value="1"/>
</dbReference>
<feature type="non-terminal residue" evidence="10">
    <location>
        <position position="697"/>
    </location>
</feature>
<keyword evidence="8" id="KW-0694">RNA-binding</keyword>
<dbReference type="SUPFAM" id="SSF50249">
    <property type="entry name" value="Nucleic acid-binding proteins"/>
    <property type="match status" value="1"/>
</dbReference>
<organism evidence="10 11">
    <name type="scientific">Taxus chinensis</name>
    <name type="common">Chinese yew</name>
    <name type="synonym">Taxus wallichiana var. chinensis</name>
    <dbReference type="NCBI Taxonomy" id="29808"/>
    <lineage>
        <taxon>Eukaryota</taxon>
        <taxon>Viridiplantae</taxon>
        <taxon>Streptophyta</taxon>
        <taxon>Embryophyta</taxon>
        <taxon>Tracheophyta</taxon>
        <taxon>Spermatophyta</taxon>
        <taxon>Pinopsida</taxon>
        <taxon>Pinidae</taxon>
        <taxon>Conifers II</taxon>
        <taxon>Cupressales</taxon>
        <taxon>Taxaceae</taxon>
        <taxon>Taxus</taxon>
    </lineage>
</organism>
<dbReference type="InterPro" id="IPR036612">
    <property type="entry name" value="KH_dom_type_1_sf"/>
</dbReference>
<keyword evidence="7" id="KW-0269">Exonuclease</keyword>
<gene>
    <name evidence="10" type="ORF">KI387_000383</name>
</gene>
<evidence type="ECO:0000313" key="10">
    <source>
        <dbReference type="EMBL" id="KAH9328275.1"/>
    </source>
</evidence>
<evidence type="ECO:0000256" key="1">
    <source>
        <dbReference type="ARBA" id="ARBA00007404"/>
    </source>
</evidence>
<keyword evidence="11" id="KW-1185">Reference proteome</keyword>
<dbReference type="Gene3D" id="2.40.50.140">
    <property type="entry name" value="Nucleic acid-binding proteins"/>
    <property type="match status" value="1"/>
</dbReference>
<evidence type="ECO:0000256" key="6">
    <source>
        <dbReference type="ARBA" id="ARBA00022695"/>
    </source>
</evidence>
<dbReference type="PIRSF" id="PIRSF005499">
    <property type="entry name" value="PNPase"/>
    <property type="match status" value="1"/>
</dbReference>
<dbReference type="Pfam" id="PF01138">
    <property type="entry name" value="RNase_PH"/>
    <property type="match status" value="2"/>
</dbReference>
<dbReference type="PANTHER" id="PTHR11252:SF16">
    <property type="entry name" value="POLYRIBONUCLEOTIDE NUCLEOTIDYLTRANSFERASE 2, MITOCHONDRIAL"/>
    <property type="match status" value="1"/>
</dbReference>
<evidence type="ECO:0000256" key="5">
    <source>
        <dbReference type="ARBA" id="ARBA00022694"/>
    </source>
</evidence>
<dbReference type="InterPro" id="IPR020568">
    <property type="entry name" value="Ribosomal_Su5_D2-typ_SF"/>
</dbReference>
<evidence type="ECO:0000259" key="9">
    <source>
        <dbReference type="PROSITE" id="PS50126"/>
    </source>
</evidence>
<dbReference type="SUPFAM" id="SSF54791">
    <property type="entry name" value="Eukaryotic type KH-domain (KH-domain type I)"/>
    <property type="match status" value="1"/>
</dbReference>
<evidence type="ECO:0000256" key="3">
    <source>
        <dbReference type="ARBA" id="ARBA00022552"/>
    </source>
</evidence>
<dbReference type="GO" id="GO:0004654">
    <property type="term" value="F:polyribonucleotide nucleotidyltransferase activity"/>
    <property type="evidence" value="ECO:0007669"/>
    <property type="project" value="UniProtKB-EC"/>
</dbReference>
<dbReference type="InterPro" id="IPR012162">
    <property type="entry name" value="PNPase"/>
</dbReference>
<dbReference type="GO" id="GO:0006364">
    <property type="term" value="P:rRNA processing"/>
    <property type="evidence" value="ECO:0007669"/>
    <property type="project" value="UniProtKB-KW"/>
</dbReference>
<sequence length="697" mass="76699">ILHFGSYVRRFSNASGALQKISVEEPSSWRQLPDMGEVFVEEVEVGSRLVTFETGKLARFAAGAVVLGIKETKVLTTVVSADMGGAKDFLPLTVDYREKQYAQGKIPNSFMRREGAPKERELLCGRVIDRSIRPLFPMGFYNETQVIANVLSSDGDQDPDVMAATAASAALTISNIPWNGPIGVVRVGRIDGKLIVNPDMDELNLSDLNLIYSCTRDKTLMMETQAREISNKDLIDALHLAHSEAIKLIDPQRRLAAKVKNEKMQFKLFMVTDRTLEKVNSLAEASIEAVFADPNYGKFERGKALSKITDDVKKILEEEEDEESLNVLPKAVDTVRKKVVRRRIFEKGRRVDGRSLNEVRPLFCEAGSYPSLHGSSIFSRGNTQVMCTVTLGAPQEAQRLESLVGPPTKRFMVHYSFPPFSINEVGKLGGLNRREVGHGTLAEKALLALLPPEYDFPYTVRLNSDVMASDGSTSMATVCGGSLALMDAGVPLREHVAGISIGLVTDVDPSTGDVKDYRILTDILGLEDHLGDMDFKIAGTRKGVTAIQLDIKPAGIPLNILCECLEPALKARTKILDFMNQELKEPREQAKRNSPRIVTVRLNRDHVPRLIAHLRNIEHETGARIQALFDGTVTILGENQSVLDQAQEKVASIVGREIQVGSLYKGVITAVKDFGAFVDLGGDTEGLLHISQISHTQ</sequence>
<protein>
    <recommendedName>
        <fullName evidence="2">polyribonucleotide nucleotidyltransferase</fullName>
        <ecNumber evidence="2">2.7.7.8</ecNumber>
    </recommendedName>
</protein>
<name>A0AA38GXG7_TAXCH</name>
<evidence type="ECO:0000256" key="2">
    <source>
        <dbReference type="ARBA" id="ARBA00012416"/>
    </source>
</evidence>
<dbReference type="InterPro" id="IPR036345">
    <property type="entry name" value="ExoRNase_PH_dom2_sf"/>
</dbReference>
<dbReference type="InterPro" id="IPR015848">
    <property type="entry name" value="PNPase_PH_RNA-bd_bac/org-type"/>
</dbReference>
<dbReference type="InterPro" id="IPR027408">
    <property type="entry name" value="PNPase/RNase_PH_dom_sf"/>
</dbReference>
<dbReference type="GO" id="GO:0000175">
    <property type="term" value="F:3'-5'-RNA exonuclease activity"/>
    <property type="evidence" value="ECO:0007669"/>
    <property type="project" value="TreeGrafter"/>
</dbReference>
<dbReference type="InterPro" id="IPR015847">
    <property type="entry name" value="ExoRNase_PH_dom2"/>
</dbReference>
<dbReference type="GO" id="GO:0005829">
    <property type="term" value="C:cytosol"/>
    <property type="evidence" value="ECO:0007669"/>
    <property type="project" value="TreeGrafter"/>
</dbReference>
<dbReference type="SUPFAM" id="SSF55666">
    <property type="entry name" value="Ribonuclease PH domain 2-like"/>
    <property type="match status" value="2"/>
</dbReference>
<dbReference type="GO" id="GO:0003723">
    <property type="term" value="F:RNA binding"/>
    <property type="evidence" value="ECO:0007669"/>
    <property type="project" value="UniProtKB-KW"/>
</dbReference>
<dbReference type="InterPro" id="IPR012340">
    <property type="entry name" value="NA-bd_OB-fold"/>
</dbReference>
<dbReference type="GO" id="GO:0000958">
    <property type="term" value="P:mitochondrial mRNA catabolic process"/>
    <property type="evidence" value="ECO:0007669"/>
    <property type="project" value="TreeGrafter"/>
</dbReference>
<dbReference type="CDD" id="cd11364">
    <property type="entry name" value="RNase_PH_PNPase_2"/>
    <property type="match status" value="1"/>
</dbReference>
<reference evidence="10 11" key="1">
    <citation type="journal article" date="2021" name="Nat. Plants">
        <title>The Taxus genome provides insights into paclitaxel biosynthesis.</title>
        <authorList>
            <person name="Xiong X."/>
            <person name="Gou J."/>
            <person name="Liao Q."/>
            <person name="Li Y."/>
            <person name="Zhou Q."/>
            <person name="Bi G."/>
            <person name="Li C."/>
            <person name="Du R."/>
            <person name="Wang X."/>
            <person name="Sun T."/>
            <person name="Guo L."/>
            <person name="Liang H."/>
            <person name="Lu P."/>
            <person name="Wu Y."/>
            <person name="Zhang Z."/>
            <person name="Ro D.K."/>
            <person name="Shang Y."/>
            <person name="Huang S."/>
            <person name="Yan J."/>
        </authorList>
    </citation>
    <scope>NUCLEOTIDE SEQUENCE [LARGE SCALE GENOMIC DNA]</scope>
    <source>
        <strain evidence="10">Ta-2019</strain>
    </source>
</reference>
<dbReference type="AlphaFoldDB" id="A0AA38GXG7"/>
<keyword evidence="3" id="KW-0698">rRNA processing</keyword>
<keyword evidence="6" id="KW-0548">Nucleotidyltransferase</keyword>
<comment type="caution">
    <text evidence="10">The sequence shown here is derived from an EMBL/GenBank/DDBJ whole genome shotgun (WGS) entry which is preliminary data.</text>
</comment>
<feature type="domain" description="S1 motif" evidence="9">
    <location>
        <begin position="661"/>
        <end position="697"/>
    </location>
</feature>
<dbReference type="PANTHER" id="PTHR11252">
    <property type="entry name" value="POLYRIBONUCLEOTIDE NUCLEOTIDYLTRANSFERASE"/>
    <property type="match status" value="1"/>
</dbReference>
<dbReference type="GO" id="GO:0005739">
    <property type="term" value="C:mitochondrion"/>
    <property type="evidence" value="ECO:0007669"/>
    <property type="project" value="TreeGrafter"/>
</dbReference>
<dbReference type="Gene3D" id="3.30.1370.10">
    <property type="entry name" value="K Homology domain, type 1"/>
    <property type="match status" value="1"/>
</dbReference>
<dbReference type="GO" id="GO:0008033">
    <property type="term" value="P:tRNA processing"/>
    <property type="evidence" value="ECO:0007669"/>
    <property type="project" value="UniProtKB-KW"/>
</dbReference>
<dbReference type="GO" id="GO:0000965">
    <property type="term" value="P:mitochondrial RNA 3'-end processing"/>
    <property type="evidence" value="ECO:0007669"/>
    <property type="project" value="TreeGrafter"/>
</dbReference>
<comment type="similarity">
    <text evidence="1">Belongs to the polyribonucleotide nucleotidyltransferase family.</text>
</comment>
<dbReference type="InterPro" id="IPR001247">
    <property type="entry name" value="ExoRNase_PH_dom1"/>
</dbReference>
<dbReference type="EMBL" id="JAHRHJ020000001">
    <property type="protein sequence ID" value="KAH9328275.1"/>
    <property type="molecule type" value="Genomic_DNA"/>
</dbReference>
<proteinExistence type="inferred from homology"/>
<dbReference type="Pfam" id="PF03726">
    <property type="entry name" value="PNPase"/>
    <property type="match status" value="1"/>
</dbReference>
<dbReference type="CDD" id="cd02393">
    <property type="entry name" value="KH-I_PNPase"/>
    <property type="match status" value="1"/>
</dbReference>
<keyword evidence="7" id="KW-0540">Nuclease</keyword>
<evidence type="ECO:0000313" key="11">
    <source>
        <dbReference type="Proteomes" id="UP000824469"/>
    </source>
</evidence>
<dbReference type="NCBIfam" id="TIGR03591">
    <property type="entry name" value="polynuc_phos"/>
    <property type="match status" value="1"/>
</dbReference>
<evidence type="ECO:0000256" key="8">
    <source>
        <dbReference type="ARBA" id="ARBA00022884"/>
    </source>
</evidence>
<accession>A0AA38GXG7</accession>
<dbReference type="Proteomes" id="UP000824469">
    <property type="component" value="Unassembled WGS sequence"/>
</dbReference>
<dbReference type="Pfam" id="PF03725">
    <property type="entry name" value="RNase_PH_C"/>
    <property type="match status" value="1"/>
</dbReference>
<dbReference type="Pfam" id="PF00575">
    <property type="entry name" value="S1"/>
    <property type="match status" value="1"/>
</dbReference>
<keyword evidence="5" id="KW-0819">tRNA processing</keyword>
<dbReference type="Gene3D" id="3.30.230.70">
    <property type="entry name" value="GHMP Kinase, N-terminal domain"/>
    <property type="match status" value="2"/>
</dbReference>
<dbReference type="FunFam" id="3.30.230.70:FF:000001">
    <property type="entry name" value="Polyribonucleotide nucleotidyltransferase"/>
    <property type="match status" value="1"/>
</dbReference>
<dbReference type="GO" id="GO:0009570">
    <property type="term" value="C:chloroplast stroma"/>
    <property type="evidence" value="ECO:0007669"/>
    <property type="project" value="TreeGrafter"/>
</dbReference>
<dbReference type="OMA" id="IQLDCKP"/>
<dbReference type="SUPFAM" id="SSF54211">
    <property type="entry name" value="Ribosomal protein S5 domain 2-like"/>
    <property type="match status" value="2"/>
</dbReference>
<dbReference type="InterPro" id="IPR003029">
    <property type="entry name" value="S1_domain"/>
</dbReference>
<keyword evidence="7" id="KW-0378">Hydrolase</keyword>
<dbReference type="EC" id="2.7.7.8" evidence="2"/>
<keyword evidence="4" id="KW-0808">Transferase</keyword>
<evidence type="ECO:0000256" key="7">
    <source>
        <dbReference type="ARBA" id="ARBA00022839"/>
    </source>
</evidence>
<dbReference type="NCBIfam" id="NF008805">
    <property type="entry name" value="PRK11824.1"/>
    <property type="match status" value="1"/>
</dbReference>
<evidence type="ECO:0000256" key="4">
    <source>
        <dbReference type="ARBA" id="ARBA00022679"/>
    </source>
</evidence>
<feature type="non-terminal residue" evidence="10">
    <location>
        <position position="1"/>
    </location>
</feature>
<dbReference type="FunFam" id="3.30.230.70:FF:000020">
    <property type="entry name" value="Polyribonucleotide nucleotidyltransferase 2 mitochondrial"/>
    <property type="match status" value="1"/>
</dbReference>